<dbReference type="InterPro" id="IPR035917">
    <property type="entry name" value="YjbQ-like_sf"/>
</dbReference>
<comment type="caution">
    <text evidence="2">The sequence shown here is derived from an EMBL/GenBank/DDBJ whole genome shotgun (WGS) entry which is preliminary data.</text>
</comment>
<evidence type="ECO:0000256" key="1">
    <source>
        <dbReference type="ARBA" id="ARBA00005534"/>
    </source>
</evidence>
<dbReference type="Gene3D" id="2.60.120.460">
    <property type="entry name" value="YjbQ-like"/>
    <property type="match status" value="1"/>
</dbReference>
<gene>
    <name evidence="2" type="ORF">LN736_10535</name>
</gene>
<protein>
    <submittedName>
        <fullName evidence="2">Secondary thiamine-phosphate synthase enzyme YjbQ</fullName>
    </submittedName>
</protein>
<organism evidence="2 3">
    <name type="scientific">Clostridium aromativorans</name>
    <dbReference type="NCBI Taxonomy" id="2836848"/>
    <lineage>
        <taxon>Bacteria</taxon>
        <taxon>Bacillati</taxon>
        <taxon>Bacillota</taxon>
        <taxon>Clostridia</taxon>
        <taxon>Eubacteriales</taxon>
        <taxon>Clostridiaceae</taxon>
        <taxon>Clostridium</taxon>
    </lineage>
</organism>
<dbReference type="SUPFAM" id="SSF111038">
    <property type="entry name" value="YjbQ-like"/>
    <property type="match status" value="1"/>
</dbReference>
<evidence type="ECO:0000313" key="2">
    <source>
        <dbReference type="EMBL" id="MCC9295292.1"/>
    </source>
</evidence>
<evidence type="ECO:0000313" key="3">
    <source>
        <dbReference type="Proteomes" id="UP001165422"/>
    </source>
</evidence>
<dbReference type="Pfam" id="PF01894">
    <property type="entry name" value="YjbQ"/>
    <property type="match status" value="1"/>
</dbReference>
<dbReference type="PANTHER" id="PTHR30615">
    <property type="entry name" value="UNCHARACTERIZED PROTEIN YJBQ-RELATED"/>
    <property type="match status" value="1"/>
</dbReference>
<comment type="similarity">
    <text evidence="1">Belongs to the UPF0047 family.</text>
</comment>
<dbReference type="NCBIfam" id="TIGR00149">
    <property type="entry name" value="TIGR00149_YjbQ"/>
    <property type="match status" value="1"/>
</dbReference>
<keyword evidence="3" id="KW-1185">Reference proteome</keyword>
<dbReference type="InterPro" id="IPR001602">
    <property type="entry name" value="UPF0047_YjbQ-like"/>
</dbReference>
<dbReference type="PROSITE" id="PS01314">
    <property type="entry name" value="UPF0047"/>
    <property type="match status" value="1"/>
</dbReference>
<accession>A0ABS8N666</accession>
<reference evidence="2" key="1">
    <citation type="submission" date="2021-11" db="EMBL/GenBank/DDBJ databases">
        <authorList>
            <person name="Qingchun L."/>
            <person name="Dong Z."/>
            <person name="Zongwei Q."/>
            <person name="Jia Z."/>
            <person name="Duotao L."/>
        </authorList>
    </citation>
    <scope>NUCLEOTIDE SEQUENCE</scope>
    <source>
        <strain evidence="2">WLY-B-L2</strain>
    </source>
</reference>
<name>A0ABS8N666_9CLOT</name>
<dbReference type="Proteomes" id="UP001165422">
    <property type="component" value="Unassembled WGS sequence"/>
</dbReference>
<dbReference type="PANTHER" id="PTHR30615:SF8">
    <property type="entry name" value="UPF0047 PROTEIN C4A8.02C"/>
    <property type="match status" value="1"/>
</dbReference>
<dbReference type="EMBL" id="JAJJPB010000012">
    <property type="protein sequence ID" value="MCC9295292.1"/>
    <property type="molecule type" value="Genomic_DNA"/>
</dbReference>
<proteinExistence type="inferred from homology"/>
<dbReference type="RefSeq" id="WP_150355365.1">
    <property type="nucleotide sequence ID" value="NZ_JAJJPB010000012.1"/>
</dbReference>
<dbReference type="PIRSF" id="PIRSF004681">
    <property type="entry name" value="UCP004681"/>
    <property type="match status" value="1"/>
</dbReference>
<sequence length="130" mass="14383">MEYLVKTKRAQEFVDITGFVNEVVAKSEVKNGIVVIFVPHTTAGITINENADPDVVKDILSGLNKAFPERNGYLHVEGNSHAHIKASLIGSSCNIIIENGRLKLGTWQGIYLCEFDGPRNRRVYIKIISG</sequence>